<feature type="domain" description="CAAX prenyl protease 2/Lysostaphin resistance protein A-like" evidence="2">
    <location>
        <begin position="111"/>
        <end position="198"/>
    </location>
</feature>
<evidence type="ECO:0000256" key="1">
    <source>
        <dbReference type="SAM" id="Phobius"/>
    </source>
</evidence>
<feature type="transmembrane region" description="Helical" evidence="1">
    <location>
        <begin position="69"/>
        <end position="91"/>
    </location>
</feature>
<dbReference type="InterPro" id="IPR003675">
    <property type="entry name" value="Rce1/LyrA-like_dom"/>
</dbReference>
<evidence type="ECO:0000313" key="4">
    <source>
        <dbReference type="Proteomes" id="UP001163115"/>
    </source>
</evidence>
<reference evidence="3" key="1">
    <citation type="submission" date="2022-11" db="EMBL/GenBank/DDBJ databases">
        <title>Lacrimispora xylanolytica sy1, complete genome.</title>
        <authorList>
            <person name="Choi S."/>
        </authorList>
    </citation>
    <scope>NUCLEOTIDE SEQUENCE</scope>
    <source>
        <strain evidence="3">Sy1</strain>
    </source>
</reference>
<organism evidence="3 4">
    <name type="scientific">Lacrimispora xylanolytica</name>
    <dbReference type="NCBI Taxonomy" id="29375"/>
    <lineage>
        <taxon>Bacteria</taxon>
        <taxon>Bacillati</taxon>
        <taxon>Bacillota</taxon>
        <taxon>Clostridia</taxon>
        <taxon>Lachnospirales</taxon>
        <taxon>Lachnospiraceae</taxon>
        <taxon>Lacrimispora</taxon>
    </lineage>
</organism>
<feature type="transmembrane region" description="Helical" evidence="1">
    <location>
        <begin position="30"/>
        <end position="49"/>
    </location>
</feature>
<keyword evidence="1" id="KW-0472">Membrane</keyword>
<keyword evidence="4" id="KW-1185">Reference proteome</keyword>
<dbReference type="Proteomes" id="UP001163115">
    <property type="component" value="Chromosome"/>
</dbReference>
<protein>
    <submittedName>
        <fullName evidence="3">Type II CAAX endopeptidase family protein</fullName>
    </submittedName>
</protein>
<keyword evidence="1" id="KW-1133">Transmembrane helix</keyword>
<evidence type="ECO:0000259" key="2">
    <source>
        <dbReference type="Pfam" id="PF02517"/>
    </source>
</evidence>
<sequence length="249" mass="27575">MIPLILHLIVPMFFYTGVSSLLFLNFKLSALTSAALSSILCTPFLYLLYRRDQRERSKPTISKKLYGSLWYILLFGAALCVFGNEIVAITRLDYLSPAYEEAKKAIYTPPVLMQIGAAGILIPIAEEFIFRGLCFAALRDRLSFLKSALISAALFGIYHGNLPQGVYAFIIGIALAWLYEVSHTLLAPILLHISANLLSLLITNTAMGTLLVGRENGTAMAVTAILSFLVSIFSAMRIYRKNQLKEDLV</sequence>
<feature type="transmembrane region" description="Helical" evidence="1">
    <location>
        <begin position="189"/>
        <end position="212"/>
    </location>
</feature>
<evidence type="ECO:0000313" key="3">
    <source>
        <dbReference type="EMBL" id="WAJ25526.1"/>
    </source>
</evidence>
<proteinExistence type="predicted"/>
<dbReference type="PANTHER" id="PTHR36435">
    <property type="entry name" value="SLR1288 PROTEIN"/>
    <property type="match status" value="1"/>
</dbReference>
<dbReference type="RefSeq" id="WP_268116359.1">
    <property type="nucleotide sequence ID" value="NZ_CP113524.1"/>
</dbReference>
<keyword evidence="1" id="KW-0812">Transmembrane</keyword>
<feature type="transmembrane region" description="Helical" evidence="1">
    <location>
        <begin position="218"/>
        <end position="239"/>
    </location>
</feature>
<dbReference type="PANTHER" id="PTHR36435:SF1">
    <property type="entry name" value="CAAX AMINO TERMINAL PROTEASE FAMILY PROTEIN"/>
    <property type="match status" value="1"/>
</dbReference>
<name>A0ABY7AFZ9_9FIRM</name>
<dbReference type="Pfam" id="PF02517">
    <property type="entry name" value="Rce1-like"/>
    <property type="match status" value="1"/>
</dbReference>
<dbReference type="EMBL" id="CP113524">
    <property type="protein sequence ID" value="WAJ25526.1"/>
    <property type="molecule type" value="Genomic_DNA"/>
</dbReference>
<feature type="transmembrane region" description="Helical" evidence="1">
    <location>
        <begin position="5"/>
        <end position="24"/>
    </location>
</feature>
<gene>
    <name evidence="3" type="ORF">OW255_08445</name>
</gene>
<dbReference type="InterPro" id="IPR052710">
    <property type="entry name" value="CAAX_protease"/>
</dbReference>
<feature type="transmembrane region" description="Helical" evidence="1">
    <location>
        <begin position="165"/>
        <end position="182"/>
    </location>
</feature>
<feature type="transmembrane region" description="Helical" evidence="1">
    <location>
        <begin position="111"/>
        <end position="130"/>
    </location>
</feature>
<accession>A0ABY7AFZ9</accession>